<evidence type="ECO:0000313" key="2">
    <source>
        <dbReference type="EMBL" id="CAG8648872.1"/>
    </source>
</evidence>
<dbReference type="OrthoDB" id="3044029at2759"/>
<comment type="caution">
    <text evidence="2">The sequence shown here is derived from an EMBL/GenBank/DDBJ whole genome shotgun (WGS) entry which is preliminary data.</text>
</comment>
<keyword evidence="1" id="KW-0732">Signal</keyword>
<name>A0A9N9DV28_9GLOM</name>
<evidence type="ECO:0000256" key="1">
    <source>
        <dbReference type="SAM" id="SignalP"/>
    </source>
</evidence>
<sequence length="173" mass="19065">MVKLSTIIFIFAVIATAHGVAVVKRDPPRSITVESKFVFCMFLPKKPGEIIGDSERDAIPFCTESSPNATGAKIFPSGFIKKAFFKKEVDFVQVTGTIDRTKYKLKKSDGGGQYDIRAPLHANCTGFKNFVNIIEPDENIFCIRCCNDTTKCDTSRSTEGCKSVVHGHYGKKG</sequence>
<dbReference type="EMBL" id="CAJVPQ010004314">
    <property type="protein sequence ID" value="CAG8648872.1"/>
    <property type="molecule type" value="Genomic_DNA"/>
</dbReference>
<reference evidence="2" key="1">
    <citation type="submission" date="2021-06" db="EMBL/GenBank/DDBJ databases">
        <authorList>
            <person name="Kallberg Y."/>
            <person name="Tangrot J."/>
            <person name="Rosling A."/>
        </authorList>
    </citation>
    <scope>NUCLEOTIDE SEQUENCE</scope>
    <source>
        <strain evidence="2">UK204</strain>
    </source>
</reference>
<gene>
    <name evidence="2" type="ORF">FCALED_LOCUS10956</name>
</gene>
<feature type="signal peptide" evidence="1">
    <location>
        <begin position="1"/>
        <end position="19"/>
    </location>
</feature>
<feature type="chain" id="PRO_5040144715" evidence="1">
    <location>
        <begin position="20"/>
        <end position="173"/>
    </location>
</feature>
<proteinExistence type="predicted"/>
<accession>A0A9N9DV28</accession>
<dbReference type="Proteomes" id="UP000789570">
    <property type="component" value="Unassembled WGS sequence"/>
</dbReference>
<keyword evidence="3" id="KW-1185">Reference proteome</keyword>
<evidence type="ECO:0000313" key="3">
    <source>
        <dbReference type="Proteomes" id="UP000789570"/>
    </source>
</evidence>
<organism evidence="2 3">
    <name type="scientific">Funneliformis caledonium</name>
    <dbReference type="NCBI Taxonomy" id="1117310"/>
    <lineage>
        <taxon>Eukaryota</taxon>
        <taxon>Fungi</taxon>
        <taxon>Fungi incertae sedis</taxon>
        <taxon>Mucoromycota</taxon>
        <taxon>Glomeromycotina</taxon>
        <taxon>Glomeromycetes</taxon>
        <taxon>Glomerales</taxon>
        <taxon>Glomeraceae</taxon>
        <taxon>Funneliformis</taxon>
    </lineage>
</organism>
<dbReference type="AlphaFoldDB" id="A0A9N9DV28"/>
<protein>
    <submittedName>
        <fullName evidence="2">11578_t:CDS:1</fullName>
    </submittedName>
</protein>